<proteinExistence type="predicted"/>
<sequence>MALPNASGPVSDSSSTVPRFFSIIVNLTAFGSCVPVTKHSLQLTRLQSTAMEHQEEVLDIEIASVSGTSESQSDSLSVAETSQPSGSQAAASQDQEPFQNPWPHLERYFKLSRQDKDNEKVLYFECQKCRQIKKIVRGHVTGLNNLKSHIKRTHPSIAIQFEEIKAGSGCGKCRHHTSGNSSVRNSGSTTSELPANKVRQPTIGEALGSASTGTAVRQSTVDDKIVRLFVNNILQRHVVESEEFVDLVRTLNPTKVSLSRHTLGRRIDDKQRAVEEALINTFDWLTYLATTADCWTAHNRSFLGMTAHWIDPTTRARKHAYCPHLYPSDWSPHL</sequence>
<keyword evidence="2 4" id="KW-0863">Zinc-finger</keyword>
<reference evidence="7" key="2">
    <citation type="submission" date="2025-09" db="UniProtKB">
        <authorList>
            <consortium name="Ensembl"/>
        </authorList>
    </citation>
    <scope>IDENTIFICATION</scope>
</reference>
<dbReference type="AlphaFoldDB" id="A0A8C4RA82"/>
<evidence type="ECO:0000256" key="4">
    <source>
        <dbReference type="PROSITE-ProRule" id="PRU00027"/>
    </source>
</evidence>
<evidence type="ECO:0000313" key="8">
    <source>
        <dbReference type="Proteomes" id="UP000694388"/>
    </source>
</evidence>
<accession>A0A8C4RA82</accession>
<dbReference type="PANTHER" id="PTHR47501">
    <property type="entry name" value="TRANSPOSASE-RELATED"/>
    <property type="match status" value="1"/>
</dbReference>
<feature type="region of interest" description="Disordered" evidence="5">
    <location>
        <begin position="68"/>
        <end position="101"/>
    </location>
</feature>
<evidence type="ECO:0000256" key="1">
    <source>
        <dbReference type="ARBA" id="ARBA00022723"/>
    </source>
</evidence>
<feature type="compositionally biased region" description="Low complexity" evidence="5">
    <location>
        <begin position="82"/>
        <end position="95"/>
    </location>
</feature>
<dbReference type="Proteomes" id="UP000694388">
    <property type="component" value="Unplaced"/>
</dbReference>
<organism evidence="7 8">
    <name type="scientific">Eptatretus burgeri</name>
    <name type="common">Inshore hagfish</name>
    <dbReference type="NCBI Taxonomy" id="7764"/>
    <lineage>
        <taxon>Eukaryota</taxon>
        <taxon>Metazoa</taxon>
        <taxon>Chordata</taxon>
        <taxon>Craniata</taxon>
        <taxon>Vertebrata</taxon>
        <taxon>Cyclostomata</taxon>
        <taxon>Myxini</taxon>
        <taxon>Myxiniformes</taxon>
        <taxon>Myxinidae</taxon>
        <taxon>Eptatretinae</taxon>
        <taxon>Eptatretus</taxon>
    </lineage>
</organism>
<feature type="domain" description="BED-type" evidence="6">
    <location>
        <begin position="96"/>
        <end position="161"/>
    </location>
</feature>
<feature type="region of interest" description="Disordered" evidence="5">
    <location>
        <begin position="173"/>
        <end position="200"/>
    </location>
</feature>
<evidence type="ECO:0000256" key="5">
    <source>
        <dbReference type="SAM" id="MobiDB-lite"/>
    </source>
</evidence>
<dbReference type="Ensembl" id="ENSEBUT00000027952.1">
    <property type="protein sequence ID" value="ENSEBUP00000027376.1"/>
    <property type="gene ID" value="ENSEBUG00000016778.1"/>
</dbReference>
<dbReference type="GO" id="GO:0008270">
    <property type="term" value="F:zinc ion binding"/>
    <property type="evidence" value="ECO:0007669"/>
    <property type="project" value="UniProtKB-KW"/>
</dbReference>
<dbReference type="InterPro" id="IPR003656">
    <property type="entry name" value="Znf_BED"/>
</dbReference>
<evidence type="ECO:0000313" key="7">
    <source>
        <dbReference type="Ensembl" id="ENSEBUP00000027376.1"/>
    </source>
</evidence>
<keyword evidence="3" id="KW-0862">Zinc</keyword>
<feature type="compositionally biased region" description="Polar residues" evidence="5">
    <location>
        <begin position="68"/>
        <end position="81"/>
    </location>
</feature>
<keyword evidence="1" id="KW-0479">Metal-binding</keyword>
<dbReference type="PANTHER" id="PTHR47501:SF5">
    <property type="entry name" value="HAT C-TERMINAL DIMERISATION DOMAIN-CONTAINING PROTEIN"/>
    <property type="match status" value="1"/>
</dbReference>
<keyword evidence="8" id="KW-1185">Reference proteome</keyword>
<name>A0A8C4RA82_EPTBU</name>
<evidence type="ECO:0000256" key="2">
    <source>
        <dbReference type="ARBA" id="ARBA00022771"/>
    </source>
</evidence>
<dbReference type="GO" id="GO:0003677">
    <property type="term" value="F:DNA binding"/>
    <property type="evidence" value="ECO:0007669"/>
    <property type="project" value="InterPro"/>
</dbReference>
<dbReference type="PROSITE" id="PS50808">
    <property type="entry name" value="ZF_BED"/>
    <property type="match status" value="1"/>
</dbReference>
<evidence type="ECO:0000259" key="6">
    <source>
        <dbReference type="PROSITE" id="PS50808"/>
    </source>
</evidence>
<evidence type="ECO:0000256" key="3">
    <source>
        <dbReference type="ARBA" id="ARBA00022833"/>
    </source>
</evidence>
<feature type="compositionally biased region" description="Polar residues" evidence="5">
    <location>
        <begin position="178"/>
        <end position="193"/>
    </location>
</feature>
<protein>
    <recommendedName>
        <fullName evidence="6">BED-type domain-containing protein</fullName>
    </recommendedName>
</protein>
<reference evidence="7" key="1">
    <citation type="submission" date="2025-08" db="UniProtKB">
        <authorList>
            <consortium name="Ensembl"/>
        </authorList>
    </citation>
    <scope>IDENTIFICATION</scope>
</reference>